<name>A0A6G0X8B2_9STRA</name>
<keyword evidence="1" id="KW-0175">Coiled coil</keyword>
<gene>
    <name evidence="3" type="ORF">Ae201684_007196</name>
</gene>
<evidence type="ECO:0000313" key="3">
    <source>
        <dbReference type="EMBL" id="KAF0736173.1"/>
    </source>
</evidence>
<reference evidence="3 4" key="1">
    <citation type="submission" date="2019-07" db="EMBL/GenBank/DDBJ databases">
        <title>Genomics analysis of Aphanomyces spp. identifies a new class of oomycete effector associated with host adaptation.</title>
        <authorList>
            <person name="Gaulin E."/>
        </authorList>
    </citation>
    <scope>NUCLEOTIDE SEQUENCE [LARGE SCALE GENOMIC DNA]</scope>
    <source>
        <strain evidence="3 4">ATCC 201684</strain>
    </source>
</reference>
<comment type="caution">
    <text evidence="3">The sequence shown here is derived from an EMBL/GenBank/DDBJ whole genome shotgun (WGS) entry which is preliminary data.</text>
</comment>
<feature type="region of interest" description="Disordered" evidence="2">
    <location>
        <begin position="147"/>
        <end position="248"/>
    </location>
</feature>
<feature type="coiled-coil region" evidence="1">
    <location>
        <begin position="272"/>
        <end position="330"/>
    </location>
</feature>
<feature type="compositionally biased region" description="Basic residues" evidence="2">
    <location>
        <begin position="98"/>
        <end position="109"/>
    </location>
</feature>
<feature type="region of interest" description="Disordered" evidence="2">
    <location>
        <begin position="25"/>
        <end position="82"/>
    </location>
</feature>
<protein>
    <submittedName>
        <fullName evidence="3">Uncharacterized protein</fullName>
    </submittedName>
</protein>
<dbReference type="EMBL" id="VJMJ01000089">
    <property type="protein sequence ID" value="KAF0736173.1"/>
    <property type="molecule type" value="Genomic_DNA"/>
</dbReference>
<dbReference type="VEuPathDB" id="FungiDB:AeMF1_020557"/>
<feature type="compositionally biased region" description="Basic and acidic residues" evidence="2">
    <location>
        <begin position="147"/>
        <end position="177"/>
    </location>
</feature>
<dbReference type="Proteomes" id="UP000481153">
    <property type="component" value="Unassembled WGS sequence"/>
</dbReference>
<feature type="region of interest" description="Disordered" evidence="2">
    <location>
        <begin position="388"/>
        <end position="419"/>
    </location>
</feature>
<accession>A0A6G0X8B2</accession>
<dbReference type="AlphaFoldDB" id="A0A6G0X8B2"/>
<evidence type="ECO:0000313" key="4">
    <source>
        <dbReference type="Proteomes" id="UP000481153"/>
    </source>
</evidence>
<feature type="compositionally biased region" description="Basic and acidic residues" evidence="2">
    <location>
        <begin position="388"/>
        <end position="398"/>
    </location>
</feature>
<organism evidence="3 4">
    <name type="scientific">Aphanomyces euteiches</name>
    <dbReference type="NCBI Taxonomy" id="100861"/>
    <lineage>
        <taxon>Eukaryota</taxon>
        <taxon>Sar</taxon>
        <taxon>Stramenopiles</taxon>
        <taxon>Oomycota</taxon>
        <taxon>Saprolegniomycetes</taxon>
        <taxon>Saprolegniales</taxon>
        <taxon>Verrucalvaceae</taxon>
        <taxon>Aphanomyces</taxon>
    </lineage>
</organism>
<keyword evidence="4" id="KW-1185">Reference proteome</keyword>
<sequence>MDIVEKIGRYFAQHEQHMSEVMKQALERSRDKALSSTTSTEWPSLEAIPPVKPTPPSIPVQTKPKNRVPTPPPHPSPDKAAACVVVPVPPSSITLLKSKPKLQKKKKVKKEIPSPTPPSTSRPRSRSTNLEEAWRVTCDRVKKIQMEQTMKQKQEEEFARHEQAKRQEQLAKLESIRKQAFAQRSKLSPAQKLECSEAWSEPPRRQIPTRKGNQAFKTPTPPPCTPLVAAPARQSSPRQSSMQALDKAKDTPFLDQLEAQMKAQRLEEAVTCRQMREVLEQAKAQESRQRERIEACRAQEARNHQLARTIDSLKAEKAALETSLQGIQNEHTSMRAEKQRLVMERRLARRQAAANKRKESLDANAIEKLAKEELERADKAKYARELAKRRVQQRRDGPEIVSDDELDEQEENWKPTSPLADWDRAFFTYSSSSSSDEGNG</sequence>
<feature type="compositionally biased region" description="Polar residues" evidence="2">
    <location>
        <begin position="233"/>
        <end position="243"/>
    </location>
</feature>
<proteinExistence type="predicted"/>
<evidence type="ECO:0000256" key="1">
    <source>
        <dbReference type="SAM" id="Coils"/>
    </source>
</evidence>
<feature type="region of interest" description="Disordered" evidence="2">
    <location>
        <begin position="94"/>
        <end position="133"/>
    </location>
</feature>
<evidence type="ECO:0000256" key="2">
    <source>
        <dbReference type="SAM" id="MobiDB-lite"/>
    </source>
</evidence>
<feature type="compositionally biased region" description="Acidic residues" evidence="2">
    <location>
        <begin position="401"/>
        <end position="410"/>
    </location>
</feature>